<dbReference type="Gene3D" id="3.90.1570.10">
    <property type="entry name" value="tt1808, chain A"/>
    <property type="match status" value="1"/>
</dbReference>
<evidence type="ECO:0000259" key="1">
    <source>
        <dbReference type="Pfam" id="PF05685"/>
    </source>
</evidence>
<name>A0A4Q9B4D0_9DEIN</name>
<feature type="domain" description="Putative restriction endonuclease" evidence="1">
    <location>
        <begin position="14"/>
        <end position="164"/>
    </location>
</feature>
<dbReference type="InterPro" id="IPR011335">
    <property type="entry name" value="Restrct_endonuc-II-like"/>
</dbReference>
<dbReference type="EMBL" id="SIJL01000006">
    <property type="protein sequence ID" value="TBH20652.1"/>
    <property type="molecule type" value="Genomic_DNA"/>
</dbReference>
<sequence>MMGEPAKALKPLSLEEYLAWETRSTTKHELVEGLPYAMAGASRAHNLVVSHLHYLLYPLARRKGCRLYVADMKLKVGERTVYYPDLMAVCAPPLENPYYEEAPCLVVEVLSESTEGVDRREKLWRYLALPSLEGYLLVSALERRAELYRKGEEGVLYQAFTDGEVPLPCLEGALPLEEVYAGVDLEPRPG</sequence>
<gene>
    <name evidence="2" type="ORF">ETP66_06185</name>
</gene>
<dbReference type="Proteomes" id="UP000292858">
    <property type="component" value="Unassembled WGS sequence"/>
</dbReference>
<keyword evidence="2" id="KW-0255">Endonuclease</keyword>
<keyword evidence="3" id="KW-1185">Reference proteome</keyword>
<comment type="caution">
    <text evidence="2">The sequence shown here is derived from an EMBL/GenBank/DDBJ whole genome shotgun (WGS) entry which is preliminary data.</text>
</comment>
<evidence type="ECO:0000313" key="3">
    <source>
        <dbReference type="Proteomes" id="UP000292858"/>
    </source>
</evidence>
<dbReference type="SUPFAM" id="SSF52980">
    <property type="entry name" value="Restriction endonuclease-like"/>
    <property type="match status" value="1"/>
</dbReference>
<dbReference type="InterPro" id="IPR008538">
    <property type="entry name" value="Uma2"/>
</dbReference>
<dbReference type="OrthoDB" id="9799703at2"/>
<dbReference type="InterPro" id="IPR012296">
    <property type="entry name" value="Nuclease_put_TT1808"/>
</dbReference>
<evidence type="ECO:0000313" key="2">
    <source>
        <dbReference type="EMBL" id="TBH20652.1"/>
    </source>
</evidence>
<organism evidence="2 3">
    <name type="scientific">Thermus thermamylovorans</name>
    <dbReference type="NCBI Taxonomy" id="2509362"/>
    <lineage>
        <taxon>Bacteria</taxon>
        <taxon>Thermotogati</taxon>
        <taxon>Deinococcota</taxon>
        <taxon>Deinococci</taxon>
        <taxon>Thermales</taxon>
        <taxon>Thermaceae</taxon>
        <taxon>Thermus</taxon>
    </lineage>
</organism>
<dbReference type="AlphaFoldDB" id="A0A4Q9B4D0"/>
<proteinExistence type="predicted"/>
<dbReference type="CDD" id="cd06260">
    <property type="entry name" value="DUF820-like"/>
    <property type="match status" value="1"/>
</dbReference>
<protein>
    <submittedName>
        <fullName evidence="2">Uma2 family endonuclease</fullName>
    </submittedName>
</protein>
<dbReference type="Pfam" id="PF05685">
    <property type="entry name" value="Uma2"/>
    <property type="match status" value="1"/>
</dbReference>
<keyword evidence="2" id="KW-0378">Hydrolase</keyword>
<dbReference type="PANTHER" id="PTHR36558">
    <property type="entry name" value="GLR1098 PROTEIN"/>
    <property type="match status" value="1"/>
</dbReference>
<dbReference type="GO" id="GO:0004519">
    <property type="term" value="F:endonuclease activity"/>
    <property type="evidence" value="ECO:0007669"/>
    <property type="project" value="UniProtKB-KW"/>
</dbReference>
<dbReference type="PANTHER" id="PTHR36558:SF1">
    <property type="entry name" value="RESTRICTION ENDONUCLEASE DOMAIN-CONTAINING PROTEIN-RELATED"/>
    <property type="match status" value="1"/>
</dbReference>
<accession>A0A4Q9B4D0</accession>
<keyword evidence="2" id="KW-0540">Nuclease</keyword>
<reference evidence="2 3" key="1">
    <citation type="submission" date="2019-02" db="EMBL/GenBank/DDBJ databases">
        <title>Thermus sp. a novel from hot spring.</title>
        <authorList>
            <person name="Zhao Z."/>
        </authorList>
    </citation>
    <scope>NUCLEOTIDE SEQUENCE [LARGE SCALE GENOMIC DNA]</scope>
    <source>
        <strain evidence="2 3">CFH 72773T</strain>
    </source>
</reference>